<evidence type="ECO:0000256" key="1">
    <source>
        <dbReference type="ARBA" id="ARBA00022499"/>
    </source>
</evidence>
<name>A0A8S3VEU7_MYTED</name>
<dbReference type="Proteomes" id="UP000683360">
    <property type="component" value="Unassembled WGS sequence"/>
</dbReference>
<keyword evidence="8" id="KW-1185">Reference proteome</keyword>
<dbReference type="PANTHER" id="PTHR46963:SF4">
    <property type="entry name" value="HYPOTHETICAL PROTEIN MGC115716"/>
    <property type="match status" value="1"/>
</dbReference>
<keyword evidence="3" id="KW-0832">Ubl conjugation</keyword>
<evidence type="ECO:0000313" key="7">
    <source>
        <dbReference type="EMBL" id="CAG2252133.1"/>
    </source>
</evidence>
<evidence type="ECO:0000313" key="8">
    <source>
        <dbReference type="Proteomes" id="UP000683360"/>
    </source>
</evidence>
<dbReference type="PANTHER" id="PTHR46963">
    <property type="entry name" value="SIMILAR TO RIKEN CDNA E130308A19"/>
    <property type="match status" value="1"/>
</dbReference>
<keyword evidence="2" id="KW-0597">Phosphoprotein</keyword>
<evidence type="ECO:0000256" key="4">
    <source>
        <dbReference type="ARBA" id="ARBA00023172"/>
    </source>
</evidence>
<dbReference type="OrthoDB" id="10038493at2759"/>
<reference evidence="7" key="1">
    <citation type="submission" date="2021-03" db="EMBL/GenBank/DDBJ databases">
        <authorList>
            <person name="Bekaert M."/>
        </authorList>
    </citation>
    <scope>NUCLEOTIDE SEQUENCE</scope>
</reference>
<dbReference type="AlphaFoldDB" id="A0A8S3VEU7"/>
<dbReference type="InterPro" id="IPR011010">
    <property type="entry name" value="DNA_brk_join_enz"/>
</dbReference>
<dbReference type="InterPro" id="IPR013762">
    <property type="entry name" value="Integrase-like_cat_sf"/>
</dbReference>
<dbReference type="InterPro" id="IPR042838">
    <property type="entry name" value="KIAA1958"/>
</dbReference>
<comment type="caution">
    <text evidence="7">The sequence shown here is derived from an EMBL/GenBank/DDBJ whole genome shotgun (WGS) entry which is preliminary data.</text>
</comment>
<keyword evidence="1" id="KW-1017">Isopeptide bond</keyword>
<protein>
    <recommendedName>
        <fullName evidence="6">ZMYM2-like/QRICH1 C-terminal domain-containing protein</fullName>
    </recommendedName>
</protein>
<dbReference type="GO" id="GO:0015074">
    <property type="term" value="P:DNA integration"/>
    <property type="evidence" value="ECO:0007669"/>
    <property type="project" value="InterPro"/>
</dbReference>
<evidence type="ECO:0000256" key="2">
    <source>
        <dbReference type="ARBA" id="ARBA00022553"/>
    </source>
</evidence>
<keyword evidence="4" id="KW-0233">DNA recombination</keyword>
<feature type="domain" description="ZMYM2-like/QRICH1 C-terminal" evidence="6">
    <location>
        <begin position="193"/>
        <end position="339"/>
    </location>
</feature>
<organism evidence="7 8">
    <name type="scientific">Mytilus edulis</name>
    <name type="common">Blue mussel</name>
    <dbReference type="NCBI Taxonomy" id="6550"/>
    <lineage>
        <taxon>Eukaryota</taxon>
        <taxon>Metazoa</taxon>
        <taxon>Spiralia</taxon>
        <taxon>Lophotrochozoa</taxon>
        <taxon>Mollusca</taxon>
        <taxon>Bivalvia</taxon>
        <taxon>Autobranchia</taxon>
        <taxon>Pteriomorphia</taxon>
        <taxon>Mytilida</taxon>
        <taxon>Mytiloidea</taxon>
        <taxon>Mytilidae</taxon>
        <taxon>Mytilinae</taxon>
        <taxon>Mytilus</taxon>
    </lineage>
</organism>
<sequence>MLADQGSTEVCPEYSLETNTTETTNTCIATVPTVPDTTHENMELEDKQFDEEFLHLDDNGVQNFLDKQQNKNTAKKSFYDLALVTRFLKKKKETREIQTIPVVELDSLLSNFVLTVRKKDGQEYEPSTIRGFISSVERKLRRHKYGHSIMGDDNDESFHLTRETLKAKQKLLKQKGKGNKPKRAQPLTDEEIAMLFDKNVLGDNSPKALLNTVWLNNCVQFGLRGVSEHYSLRWGDVTLNTASDGTKYLELNERQTKTRTGANVADVREVSPKIYGTNGDHDPIKYYEIYKSKRPQNFCDAEDPFYLAPRTISLADTRSEIWFLRQKIGERKMGAIVKSMKIEGGLDENKRLTNHSARKYLVQKLRSNEIPDTDIMQISGHKNVNSINSYSSISENKQRKISHLLSNTSSEESLTCHTSTGPNLPCTSASTVLPSLSQPVSQHNNLDMMAPSISSQTNMSSRINSMFYGATLHINSLNVYMDKPPQQYENCCANSENIDGICTKCRIGTTIYAGGRCVPCQSNTYGNKCIDTCVCDLFQMCDPELGCVPKTTIPTKHSSYAGTIEPLSTPNDRATAIRNETIELVSSSNDRATTRDATGIMSGTSNTEWIIYTLCITGCVFMTGLCHLFRTYKKKYDVGGRKVNKEVILKTLELTSYIDDIYDEVDENPLTFVTIRSDVTCQASHNEPINFVFDNRQSDVPGYEDDEVGNFDLYFGMNQGTNQQEEHQALHKEITPTDSSNSNLVATGNAEYPNLHMPLHGHCQDESHVCEVAVTVHQRIASSSESHEDATRDIYSNVCITPQKDRQMNSQANKNQLSQDIDTKYDTTLQTALPSPWRYKLSPPSKRTKPAGSSPVVKYTSQRSPHIFKKSISPIKTSTPIYIRRNLFTQNHETKKTDIQNLLFTNIDESQDNLEEDHKEEHVLDNEVIEEDHVVDHGKDHMGDLEEEYKVF</sequence>
<accession>A0A8S3VEU7</accession>
<evidence type="ECO:0000256" key="5">
    <source>
        <dbReference type="SAM" id="MobiDB-lite"/>
    </source>
</evidence>
<dbReference type="GO" id="GO:0006310">
    <property type="term" value="P:DNA recombination"/>
    <property type="evidence" value="ECO:0007669"/>
    <property type="project" value="UniProtKB-KW"/>
</dbReference>
<evidence type="ECO:0000256" key="3">
    <source>
        <dbReference type="ARBA" id="ARBA00022843"/>
    </source>
</evidence>
<proteinExistence type="predicted"/>
<dbReference type="Gene3D" id="1.10.443.10">
    <property type="entry name" value="Intergrase catalytic core"/>
    <property type="match status" value="1"/>
</dbReference>
<dbReference type="GO" id="GO:0003677">
    <property type="term" value="F:DNA binding"/>
    <property type="evidence" value="ECO:0007669"/>
    <property type="project" value="InterPro"/>
</dbReference>
<feature type="region of interest" description="Disordered" evidence="5">
    <location>
        <begin position="835"/>
        <end position="862"/>
    </location>
</feature>
<dbReference type="SUPFAM" id="SSF56349">
    <property type="entry name" value="DNA breaking-rejoining enzymes"/>
    <property type="match status" value="1"/>
</dbReference>
<dbReference type="Pfam" id="PF12012">
    <property type="entry name" value="DUF3504"/>
    <property type="match status" value="1"/>
</dbReference>
<gene>
    <name evidence="7" type="ORF">MEDL_63731</name>
</gene>
<dbReference type="EMBL" id="CAJPWZ010003107">
    <property type="protein sequence ID" value="CAG2252133.1"/>
    <property type="molecule type" value="Genomic_DNA"/>
</dbReference>
<dbReference type="InterPro" id="IPR021893">
    <property type="entry name" value="ZMYM2-like_C"/>
</dbReference>
<evidence type="ECO:0000259" key="6">
    <source>
        <dbReference type="Pfam" id="PF12012"/>
    </source>
</evidence>